<reference evidence="8" key="1">
    <citation type="submission" date="2019-06" db="EMBL/GenBank/DDBJ databases">
        <authorList>
            <consortium name="Wellcome Sanger Institute Data Sharing"/>
        </authorList>
    </citation>
    <scope>NUCLEOTIDE SEQUENCE [LARGE SCALE GENOMIC DNA]</scope>
</reference>
<keyword evidence="4" id="KW-0804">Transcription</keyword>
<evidence type="ECO:0000256" key="2">
    <source>
        <dbReference type="ARBA" id="ARBA00023015"/>
    </source>
</evidence>
<dbReference type="InterPro" id="IPR007604">
    <property type="entry name" value="CP2"/>
</dbReference>
<name>A0A667WXG9_9TELE</name>
<gene>
    <name evidence="8" type="primary">GRHL2</name>
    <name evidence="8" type="synonym">grhl2b</name>
</gene>
<dbReference type="GeneTree" id="ENSGT00940000155788"/>
<dbReference type="GO" id="GO:0021915">
    <property type="term" value="P:neural tube development"/>
    <property type="evidence" value="ECO:0007669"/>
    <property type="project" value="TreeGrafter"/>
</dbReference>
<dbReference type="Ensembl" id="ENSMMDT00005010596.1">
    <property type="protein sequence ID" value="ENSMMDP00005010285.1"/>
    <property type="gene ID" value="ENSMMDG00005005562.1"/>
</dbReference>
<keyword evidence="2" id="KW-0805">Transcription regulation</keyword>
<dbReference type="PANTHER" id="PTHR11037:SF17">
    <property type="entry name" value="GRAINYHEAD-LIKE PROTEIN 2 HOMOLOG"/>
    <property type="match status" value="1"/>
</dbReference>
<dbReference type="PROSITE" id="PS51968">
    <property type="entry name" value="GRH_CP2_DB"/>
    <property type="match status" value="1"/>
</dbReference>
<keyword evidence="9" id="KW-1185">Reference proteome</keyword>
<evidence type="ECO:0000256" key="1">
    <source>
        <dbReference type="ARBA" id="ARBA00004123"/>
    </source>
</evidence>
<keyword evidence="3 6" id="KW-0238">DNA-binding</keyword>
<feature type="domain" description="Grh/CP2 DB" evidence="7">
    <location>
        <begin position="226"/>
        <end position="456"/>
    </location>
</feature>
<dbReference type="GO" id="GO:0000978">
    <property type="term" value="F:RNA polymerase II cis-regulatory region sequence-specific DNA binding"/>
    <property type="evidence" value="ECO:0007669"/>
    <property type="project" value="TreeGrafter"/>
</dbReference>
<accession>A0A667WXG9</accession>
<comment type="subcellular location">
    <subcellularLocation>
        <location evidence="1 6">Nucleus</location>
    </subcellularLocation>
</comment>
<keyword evidence="5 6" id="KW-0539">Nucleus</keyword>
<dbReference type="InterPro" id="IPR040167">
    <property type="entry name" value="TF_CP2-like"/>
</dbReference>
<evidence type="ECO:0000256" key="4">
    <source>
        <dbReference type="ARBA" id="ARBA00023163"/>
    </source>
</evidence>
<dbReference type="AlphaFoldDB" id="A0A667WXG9"/>
<evidence type="ECO:0000313" key="8">
    <source>
        <dbReference type="Ensembl" id="ENSMMDP00005010285.1"/>
    </source>
</evidence>
<evidence type="ECO:0000256" key="5">
    <source>
        <dbReference type="ARBA" id="ARBA00023242"/>
    </source>
</evidence>
<sequence>MLLTGKFLVYIQPLCLTQCYLAIKRLVVVVPNESSFPAVRRAYTSEDEAWRSYLENPLTAATKAMMSINGDEDSANALGLLYDYYKVWKKIFKSTHVTLKKKKKTNSAQVEAETVDNRVQVLKSVPVNLTLNTEHLDAKRDQYGSAGVGAGAGEVGSPAVAVVKAEVYAPVFMGTGLHYRVEAEETPRVIYEQSPYEVTTVSHSSYVKEDQHSPPDSPVHLRNTKKCDSFQYTLDATRSLRQKQGEGPMTYLNKGQFYAVTLNELGANKRLRHPISKVRSVIMVVFSEDKNRDEQLKYWKYWHSRQHTAKQRVLDIADYKESFNTIGNIEEIAYNAISFTWDVNEEAKIFITVNCLSTDFSSQKGVKGLPLMIQIDTYSYNNRSNKPLHRAYSQIKVFCDKVRTAALPQKCVGVITVPKKADTTYFKTMTDLEAQPVLFIPDVHFGNLQRAGQVNACSTTHLTLSVDIYQFIVSVDKRKATIKEETHKRVLLYVRKEADEVFDALMLKSPTLRGLMDAVSYRCLCLHVSVCERHFKHTRGLILVNMDDNIIEHYSNEDTFILNIESYADAYKITLTEI</sequence>
<dbReference type="GO" id="GO:0001228">
    <property type="term" value="F:DNA-binding transcription activator activity, RNA polymerase II-specific"/>
    <property type="evidence" value="ECO:0007669"/>
    <property type="project" value="TreeGrafter"/>
</dbReference>
<reference evidence="8" key="2">
    <citation type="submission" date="2025-08" db="UniProtKB">
        <authorList>
            <consortium name="Ensembl"/>
        </authorList>
    </citation>
    <scope>IDENTIFICATION</scope>
</reference>
<dbReference type="GO" id="GO:0007420">
    <property type="term" value="P:brain development"/>
    <property type="evidence" value="ECO:0007669"/>
    <property type="project" value="TreeGrafter"/>
</dbReference>
<protein>
    <submittedName>
        <fullName evidence="8">Grainyhead-like transcription factor 2b</fullName>
    </submittedName>
</protein>
<proteinExistence type="predicted"/>
<organism evidence="8 9">
    <name type="scientific">Myripristis murdjan</name>
    <name type="common">pinecone soldierfish</name>
    <dbReference type="NCBI Taxonomy" id="586833"/>
    <lineage>
        <taxon>Eukaryota</taxon>
        <taxon>Metazoa</taxon>
        <taxon>Chordata</taxon>
        <taxon>Craniata</taxon>
        <taxon>Vertebrata</taxon>
        <taxon>Euteleostomi</taxon>
        <taxon>Actinopterygii</taxon>
        <taxon>Neopterygii</taxon>
        <taxon>Teleostei</taxon>
        <taxon>Neoteleostei</taxon>
        <taxon>Acanthomorphata</taxon>
        <taxon>Holocentriformes</taxon>
        <taxon>Holocentridae</taxon>
        <taxon>Myripristis</taxon>
    </lineage>
</organism>
<dbReference type="PANTHER" id="PTHR11037">
    <property type="entry name" value="TRANSCRIPTION FACTOR CP2"/>
    <property type="match status" value="1"/>
</dbReference>
<evidence type="ECO:0000256" key="6">
    <source>
        <dbReference type="PROSITE-ProRule" id="PRU01313"/>
    </source>
</evidence>
<dbReference type="Pfam" id="PF25416">
    <property type="entry name" value="GRHL1_C"/>
    <property type="match status" value="1"/>
</dbReference>
<dbReference type="InterPro" id="IPR057520">
    <property type="entry name" value="GRHL1/CP2_C"/>
</dbReference>
<dbReference type="Pfam" id="PF04516">
    <property type="entry name" value="CP2"/>
    <property type="match status" value="1"/>
</dbReference>
<evidence type="ECO:0000313" key="9">
    <source>
        <dbReference type="Proteomes" id="UP000472263"/>
    </source>
</evidence>
<evidence type="ECO:0000256" key="3">
    <source>
        <dbReference type="ARBA" id="ARBA00023125"/>
    </source>
</evidence>
<reference evidence="8" key="3">
    <citation type="submission" date="2025-09" db="UniProtKB">
        <authorList>
            <consortium name="Ensembl"/>
        </authorList>
    </citation>
    <scope>IDENTIFICATION</scope>
</reference>
<dbReference type="Proteomes" id="UP000472263">
    <property type="component" value="Chromosome 11"/>
</dbReference>
<evidence type="ECO:0000259" key="7">
    <source>
        <dbReference type="PROSITE" id="PS51968"/>
    </source>
</evidence>
<dbReference type="GO" id="GO:0005634">
    <property type="term" value="C:nucleus"/>
    <property type="evidence" value="ECO:0007669"/>
    <property type="project" value="UniProtKB-SubCell"/>
</dbReference>